<sequence length="84" mass="9720">YKKQKEYIGKFGKNTQTWSGKSLVDNVKLIDENYPPTCNENHFYEYLYCQVYRKGSQSAHSSFAGLKKGVDVEKFSIPGLIEFQ</sequence>
<evidence type="ECO:0000313" key="1">
    <source>
        <dbReference type="EMBL" id="GAH93357.1"/>
    </source>
</evidence>
<gene>
    <name evidence="1" type="ORF">S03H2_70396</name>
</gene>
<dbReference type="AlphaFoldDB" id="X1JH55"/>
<feature type="non-terminal residue" evidence="1">
    <location>
        <position position="1"/>
    </location>
</feature>
<reference evidence="1" key="1">
    <citation type="journal article" date="2014" name="Front. Microbiol.">
        <title>High frequency of phylogenetically diverse reductive dehalogenase-homologous genes in deep subseafloor sedimentary metagenomes.</title>
        <authorList>
            <person name="Kawai M."/>
            <person name="Futagami T."/>
            <person name="Toyoda A."/>
            <person name="Takaki Y."/>
            <person name="Nishi S."/>
            <person name="Hori S."/>
            <person name="Arai W."/>
            <person name="Tsubouchi T."/>
            <person name="Morono Y."/>
            <person name="Uchiyama I."/>
            <person name="Ito T."/>
            <person name="Fujiyama A."/>
            <person name="Inagaki F."/>
            <person name="Takami H."/>
        </authorList>
    </citation>
    <scope>NUCLEOTIDE SEQUENCE</scope>
    <source>
        <strain evidence="1">Expedition CK06-06</strain>
    </source>
</reference>
<name>X1JH55_9ZZZZ</name>
<protein>
    <submittedName>
        <fullName evidence="1">Uncharacterized protein</fullName>
    </submittedName>
</protein>
<comment type="caution">
    <text evidence="1">The sequence shown here is derived from an EMBL/GenBank/DDBJ whole genome shotgun (WGS) entry which is preliminary data.</text>
</comment>
<proteinExistence type="predicted"/>
<organism evidence="1">
    <name type="scientific">marine sediment metagenome</name>
    <dbReference type="NCBI Taxonomy" id="412755"/>
    <lineage>
        <taxon>unclassified sequences</taxon>
        <taxon>metagenomes</taxon>
        <taxon>ecological metagenomes</taxon>
    </lineage>
</organism>
<accession>X1JH55</accession>
<dbReference type="EMBL" id="BARU01046770">
    <property type="protein sequence ID" value="GAH93357.1"/>
    <property type="molecule type" value="Genomic_DNA"/>
</dbReference>